<comment type="similarity">
    <text evidence="1">Belongs to the UPF0213 family.</text>
</comment>
<evidence type="ECO:0000313" key="4">
    <source>
        <dbReference type="Proteomes" id="UP000033966"/>
    </source>
</evidence>
<gene>
    <name evidence="3" type="ORF">UW92_C0009G0002</name>
</gene>
<evidence type="ECO:0000313" key="3">
    <source>
        <dbReference type="EMBL" id="KKT91699.1"/>
    </source>
</evidence>
<dbReference type="InterPro" id="IPR050190">
    <property type="entry name" value="UPF0213_domain"/>
</dbReference>
<dbReference type="PANTHER" id="PTHR34477:SF1">
    <property type="entry name" value="UPF0213 PROTEIN YHBQ"/>
    <property type="match status" value="1"/>
</dbReference>
<dbReference type="InterPro" id="IPR035901">
    <property type="entry name" value="GIY-YIG_endonuc_sf"/>
</dbReference>
<evidence type="ECO:0000259" key="2">
    <source>
        <dbReference type="PROSITE" id="PS50164"/>
    </source>
</evidence>
<dbReference type="SUPFAM" id="SSF82771">
    <property type="entry name" value="GIY-YIG endonuclease"/>
    <property type="match status" value="1"/>
</dbReference>
<dbReference type="EMBL" id="LCKF01000009">
    <property type="protein sequence ID" value="KKT91699.1"/>
    <property type="molecule type" value="Genomic_DNA"/>
</dbReference>
<feature type="domain" description="GIY-YIG" evidence="2">
    <location>
        <begin position="1"/>
        <end position="72"/>
    </location>
</feature>
<proteinExistence type="inferred from homology"/>
<comment type="caution">
    <text evidence="3">The sequence shown here is derived from an EMBL/GenBank/DDBJ whole genome shotgun (WGS) entry which is preliminary data.</text>
</comment>
<dbReference type="Proteomes" id="UP000033966">
    <property type="component" value="Unassembled WGS sequence"/>
</dbReference>
<dbReference type="AlphaFoldDB" id="A0A0G1P5N1"/>
<name>A0A0G1P5N1_9BACT</name>
<reference evidence="3 4" key="1">
    <citation type="journal article" date="2015" name="Nature">
        <title>rRNA introns, odd ribosomes, and small enigmatic genomes across a large radiation of phyla.</title>
        <authorList>
            <person name="Brown C.T."/>
            <person name="Hug L.A."/>
            <person name="Thomas B.C."/>
            <person name="Sharon I."/>
            <person name="Castelle C.J."/>
            <person name="Singh A."/>
            <person name="Wilkins M.J."/>
            <person name="Williams K.H."/>
            <person name="Banfield J.F."/>
        </authorList>
    </citation>
    <scope>NUCLEOTIDE SEQUENCE [LARGE SCALE GENOMIC DNA]</scope>
</reference>
<organism evidence="3 4">
    <name type="scientific">Candidatus Jorgensenbacteria bacterium GW2011_GWA2_45_13</name>
    <dbReference type="NCBI Taxonomy" id="1618662"/>
    <lineage>
        <taxon>Bacteria</taxon>
        <taxon>Candidatus Joergenseniibacteriota</taxon>
    </lineage>
</organism>
<dbReference type="PANTHER" id="PTHR34477">
    <property type="entry name" value="UPF0213 PROTEIN YHBQ"/>
    <property type="match status" value="1"/>
</dbReference>
<dbReference type="Pfam" id="PF01541">
    <property type="entry name" value="GIY-YIG"/>
    <property type="match status" value="1"/>
</dbReference>
<sequence length="91" mass="10473">MYILKSGKDGKCYIGSTNDLRKRLKLHNDGKVPSAKVRRSLALAYHEAFYSEVDVRQREQKLKNYRKATSELYKKISNSLNAVYGAGYKKI</sequence>
<evidence type="ECO:0000256" key="1">
    <source>
        <dbReference type="ARBA" id="ARBA00007435"/>
    </source>
</evidence>
<dbReference type="PROSITE" id="PS50164">
    <property type="entry name" value="GIY_YIG"/>
    <property type="match status" value="1"/>
</dbReference>
<dbReference type="InterPro" id="IPR000305">
    <property type="entry name" value="GIY-YIG_endonuc"/>
</dbReference>
<dbReference type="Gene3D" id="3.40.1440.10">
    <property type="entry name" value="GIY-YIG endonuclease"/>
    <property type="match status" value="1"/>
</dbReference>
<protein>
    <submittedName>
        <fullName evidence="3">Excinuclease ABC C subunit domain protein</fullName>
    </submittedName>
</protein>
<accession>A0A0G1P5N1</accession>